<proteinExistence type="inferred from homology"/>
<gene>
    <name evidence="10" type="ordered locus">Celgi_0943</name>
</gene>
<dbReference type="InterPro" id="IPR024165">
    <property type="entry name" value="Kan/Strep_kinase"/>
</dbReference>
<evidence type="ECO:0000313" key="11">
    <source>
        <dbReference type="Proteomes" id="UP000000485"/>
    </source>
</evidence>
<keyword evidence="8" id="KW-0460">Magnesium</keyword>
<dbReference type="CDD" id="cd05150">
    <property type="entry name" value="APH"/>
    <property type="match status" value="1"/>
</dbReference>
<evidence type="ECO:0000256" key="2">
    <source>
        <dbReference type="ARBA" id="ARBA00022679"/>
    </source>
</evidence>
<dbReference type="OrthoDB" id="3806873at2"/>
<dbReference type="HOGENOM" id="CLU_073027_2_0_11"/>
<comment type="similarity">
    <text evidence="1">Belongs to the aminoglycoside phosphotransferase family.</text>
</comment>
<dbReference type="Pfam" id="PF01636">
    <property type="entry name" value="APH"/>
    <property type="match status" value="1"/>
</dbReference>
<evidence type="ECO:0000256" key="6">
    <source>
        <dbReference type="ARBA" id="ARBA00023251"/>
    </source>
</evidence>
<keyword evidence="4" id="KW-0418">Kinase</keyword>
<dbReference type="Gene3D" id="3.30.200.20">
    <property type="entry name" value="Phosphorylase Kinase, domain 1"/>
    <property type="match status" value="1"/>
</dbReference>
<protein>
    <submittedName>
        <fullName evidence="10">Aminoglycoside phosphotransferase</fullName>
    </submittedName>
</protein>
<dbReference type="PANTHER" id="PTHR21310">
    <property type="entry name" value="AMINOGLYCOSIDE PHOSPHOTRANSFERASE-RELATED-RELATED"/>
    <property type="match status" value="1"/>
</dbReference>
<keyword evidence="11" id="KW-1185">Reference proteome</keyword>
<evidence type="ECO:0000256" key="1">
    <source>
        <dbReference type="ARBA" id="ARBA00006219"/>
    </source>
</evidence>
<keyword evidence="5" id="KW-0067">ATP-binding</keyword>
<accession>F8A0B8</accession>
<dbReference type="GO" id="GO:0016301">
    <property type="term" value="F:kinase activity"/>
    <property type="evidence" value="ECO:0007669"/>
    <property type="project" value="UniProtKB-KW"/>
</dbReference>
<evidence type="ECO:0000256" key="4">
    <source>
        <dbReference type="ARBA" id="ARBA00022777"/>
    </source>
</evidence>
<dbReference type="InterPro" id="IPR051678">
    <property type="entry name" value="AGP_Transferase"/>
</dbReference>
<evidence type="ECO:0000259" key="9">
    <source>
        <dbReference type="Pfam" id="PF01636"/>
    </source>
</evidence>
<dbReference type="RefSeq" id="WP_013882981.1">
    <property type="nucleotide sequence ID" value="NC_015671.1"/>
</dbReference>
<dbReference type="EMBL" id="CP002665">
    <property type="protein sequence ID" value="AEI11462.1"/>
    <property type="molecule type" value="Genomic_DNA"/>
</dbReference>
<evidence type="ECO:0000256" key="5">
    <source>
        <dbReference type="ARBA" id="ARBA00022840"/>
    </source>
</evidence>
<dbReference type="GO" id="GO:0005524">
    <property type="term" value="F:ATP binding"/>
    <property type="evidence" value="ECO:0007669"/>
    <property type="project" value="UniProtKB-KW"/>
</dbReference>
<dbReference type="STRING" id="593907.Celgi_0943"/>
<dbReference type="Proteomes" id="UP000000485">
    <property type="component" value="Chromosome"/>
</dbReference>
<feature type="domain" description="Aminoglycoside phosphotransferase" evidence="9">
    <location>
        <begin position="43"/>
        <end position="229"/>
    </location>
</feature>
<feature type="binding site" evidence="8">
    <location>
        <position position="171"/>
    </location>
    <ligand>
        <name>Mg(2+)</name>
        <dbReference type="ChEBI" id="CHEBI:18420"/>
    </ligand>
</feature>
<dbReference type="GO" id="GO:0046677">
    <property type="term" value="P:response to antibiotic"/>
    <property type="evidence" value="ECO:0007669"/>
    <property type="project" value="UniProtKB-KW"/>
</dbReference>
<dbReference type="Gene3D" id="3.90.1200.10">
    <property type="match status" value="1"/>
</dbReference>
<name>F8A0B8_CELGA</name>
<reference evidence="11" key="1">
    <citation type="submission" date="2011-04" db="EMBL/GenBank/DDBJ databases">
        <title>Complete sequence of Cellvibrio gilvus ATCC 13127.</title>
        <authorList>
            <person name="Lucas S."/>
            <person name="Han J."/>
            <person name="Lapidus A."/>
            <person name="Cheng J.-F."/>
            <person name="Goodwin L."/>
            <person name="Pitluck S."/>
            <person name="Peters L."/>
            <person name="Munk A."/>
            <person name="Detter J.C."/>
            <person name="Han C."/>
            <person name="Tapia R."/>
            <person name="Land M."/>
            <person name="Hauser L."/>
            <person name="Kyrpides N."/>
            <person name="Ivanova N."/>
            <person name="Ovchinnikova G."/>
            <person name="Pagani I."/>
            <person name="Mead D."/>
            <person name="Brumm P."/>
            <person name="Woyke T."/>
        </authorList>
    </citation>
    <scope>NUCLEOTIDE SEQUENCE [LARGE SCALE GENOMIC DNA]</scope>
    <source>
        <strain evidence="11">ATCC 13127 / NRRL B-14078</strain>
    </source>
</reference>
<dbReference type="GO" id="GO:0016773">
    <property type="term" value="F:phosphotransferase activity, alcohol group as acceptor"/>
    <property type="evidence" value="ECO:0007669"/>
    <property type="project" value="InterPro"/>
</dbReference>
<dbReference type="PANTHER" id="PTHR21310:SF41">
    <property type="entry name" value="3'-PHOSPHOTRANSFERASE, PUTATIVE-RELATED"/>
    <property type="match status" value="1"/>
</dbReference>
<dbReference type="GO" id="GO:0046872">
    <property type="term" value="F:metal ion binding"/>
    <property type="evidence" value="ECO:0007669"/>
    <property type="project" value="UniProtKB-KW"/>
</dbReference>
<dbReference type="KEGG" id="cga:Celgi_0943"/>
<dbReference type="InterPro" id="IPR002575">
    <property type="entry name" value="Aminoglycoside_PTrfase"/>
</dbReference>
<evidence type="ECO:0000256" key="8">
    <source>
        <dbReference type="PIRSR" id="PIRSR000706-2"/>
    </source>
</evidence>
<dbReference type="PIRSF" id="PIRSF000706">
    <property type="entry name" value="Kanamycin_kin"/>
    <property type="match status" value="1"/>
</dbReference>
<feature type="active site" description="Proton acceptor" evidence="7">
    <location>
        <position position="166"/>
    </location>
</feature>
<dbReference type="AlphaFoldDB" id="F8A0B8"/>
<keyword evidence="2 10" id="KW-0808">Transferase</keyword>
<sequence>MSIPTGTVEVPGAIRRLLGDGPLHPVWQNLVGGLTFHAPDRGLYAKWAPAGTEGDLADEAERLAWVARWTPVPHVVETGADDEGGWLVTRAIEGRSAVHPQWVAHPEVAVRAVGAGLRALHDALPVAGCPWTWSARDRLARVADRAAAAALGAPPPVDRLVVCHGDACVPNTLLSDDGTWLAHVDLGSLGVADRWADLAVATWSTVWNYGPGHEEALLDAYGIAPDPVRTAYYRTLWSLG</sequence>
<dbReference type="InterPro" id="IPR011009">
    <property type="entry name" value="Kinase-like_dom_sf"/>
</dbReference>
<evidence type="ECO:0000256" key="3">
    <source>
        <dbReference type="ARBA" id="ARBA00022741"/>
    </source>
</evidence>
<keyword evidence="6" id="KW-0046">Antibiotic resistance</keyword>
<keyword evidence="8" id="KW-0479">Metal-binding</keyword>
<feature type="binding site" evidence="8">
    <location>
        <position position="185"/>
    </location>
    <ligand>
        <name>Mg(2+)</name>
        <dbReference type="ChEBI" id="CHEBI:18420"/>
    </ligand>
</feature>
<evidence type="ECO:0000256" key="7">
    <source>
        <dbReference type="PIRSR" id="PIRSR000706-1"/>
    </source>
</evidence>
<evidence type="ECO:0000313" key="10">
    <source>
        <dbReference type="EMBL" id="AEI11462.1"/>
    </source>
</evidence>
<keyword evidence="3" id="KW-0547">Nucleotide-binding</keyword>
<organism evidence="10 11">
    <name type="scientific">Cellulomonas gilvus (strain ATCC 13127 / NRRL B-14078)</name>
    <name type="common">Cellvibrio gilvus</name>
    <dbReference type="NCBI Taxonomy" id="593907"/>
    <lineage>
        <taxon>Bacteria</taxon>
        <taxon>Bacillati</taxon>
        <taxon>Actinomycetota</taxon>
        <taxon>Actinomycetes</taxon>
        <taxon>Micrococcales</taxon>
        <taxon>Cellulomonadaceae</taxon>
        <taxon>Cellulomonas</taxon>
    </lineage>
</organism>
<dbReference type="eggNOG" id="COG3231">
    <property type="taxonomic scope" value="Bacteria"/>
</dbReference>
<dbReference type="SUPFAM" id="SSF56112">
    <property type="entry name" value="Protein kinase-like (PK-like)"/>
    <property type="match status" value="1"/>
</dbReference>